<feature type="transmembrane region" description="Helical" evidence="2">
    <location>
        <begin position="236"/>
        <end position="256"/>
    </location>
</feature>
<evidence type="ECO:0000313" key="3">
    <source>
        <dbReference type="EMBL" id="RMB62339.1"/>
    </source>
</evidence>
<feature type="transmembrane region" description="Helical" evidence="2">
    <location>
        <begin position="128"/>
        <end position="146"/>
    </location>
</feature>
<keyword evidence="2" id="KW-1133">Transmembrane helix</keyword>
<dbReference type="OrthoDB" id="9803163at2"/>
<feature type="region of interest" description="Disordered" evidence="1">
    <location>
        <begin position="1"/>
        <end position="44"/>
    </location>
</feature>
<feature type="transmembrane region" description="Helical" evidence="2">
    <location>
        <begin position="202"/>
        <end position="224"/>
    </location>
</feature>
<proteinExistence type="predicted"/>
<evidence type="ECO:0000256" key="2">
    <source>
        <dbReference type="SAM" id="Phobius"/>
    </source>
</evidence>
<keyword evidence="4" id="KW-1185">Reference proteome</keyword>
<sequence length="281" mass="30290">MTVRYMSWRQRDLTDAPPQDTISAQGAAMSRPVAPAGGPSRGTGRASHQLVVSFLTQGRAIAVLGFFLPVSMLAFSLMTGTSIRGSLSEYYYTPVRDLMVGTLIAMAVFLWSYRGFSNRDDDLRYDRVVGKIAAVAAGIIAFSPITPRNDDRCTLVQCIIGPQSAAFIHGGGAMVFFLCLAVFCIVLLPRSAVESEGARGRIGLYLTSGGIIVAASVFIGIWQFLPVETIFAMGRYRPVFFAETVAIFAFSTAWLVRGNALEAAITASQELSRRDGPPADP</sequence>
<dbReference type="Proteomes" id="UP000275256">
    <property type="component" value="Unassembled WGS sequence"/>
</dbReference>
<feature type="transmembrane region" description="Helical" evidence="2">
    <location>
        <begin position="166"/>
        <end position="190"/>
    </location>
</feature>
<dbReference type="RefSeq" id="WP_121900889.1">
    <property type="nucleotide sequence ID" value="NZ_REFW01000001.1"/>
</dbReference>
<feature type="transmembrane region" description="Helical" evidence="2">
    <location>
        <begin position="98"/>
        <end position="116"/>
    </location>
</feature>
<evidence type="ECO:0000313" key="4">
    <source>
        <dbReference type="Proteomes" id="UP000275256"/>
    </source>
</evidence>
<keyword evidence="2" id="KW-0472">Membrane</keyword>
<dbReference type="AlphaFoldDB" id="A0A3M0GMC5"/>
<reference evidence="3 4" key="1">
    <citation type="submission" date="2018-10" db="EMBL/GenBank/DDBJ databases">
        <title>Tessaracoccus antarcticuss sp. nov., isolated from sediment.</title>
        <authorList>
            <person name="Zhou L.Y."/>
            <person name="Du Z.J."/>
        </authorList>
    </citation>
    <scope>NUCLEOTIDE SEQUENCE [LARGE SCALE GENOMIC DNA]</scope>
    <source>
        <strain evidence="3 4">JDX10</strain>
    </source>
</reference>
<organism evidence="3 4">
    <name type="scientific">Tessaracoccus antarcticus</name>
    <dbReference type="NCBI Taxonomy" id="2479848"/>
    <lineage>
        <taxon>Bacteria</taxon>
        <taxon>Bacillati</taxon>
        <taxon>Actinomycetota</taxon>
        <taxon>Actinomycetes</taxon>
        <taxon>Propionibacteriales</taxon>
        <taxon>Propionibacteriaceae</taxon>
        <taxon>Tessaracoccus</taxon>
    </lineage>
</organism>
<comment type="caution">
    <text evidence="3">The sequence shown here is derived from an EMBL/GenBank/DDBJ whole genome shotgun (WGS) entry which is preliminary data.</text>
</comment>
<dbReference type="EMBL" id="REFW01000001">
    <property type="protein sequence ID" value="RMB62339.1"/>
    <property type="molecule type" value="Genomic_DNA"/>
</dbReference>
<gene>
    <name evidence="3" type="ORF">EAX62_07240</name>
</gene>
<accession>A0A3M0GMC5</accession>
<keyword evidence="2" id="KW-0812">Transmembrane</keyword>
<evidence type="ECO:0000256" key="1">
    <source>
        <dbReference type="SAM" id="MobiDB-lite"/>
    </source>
</evidence>
<feature type="transmembrane region" description="Helical" evidence="2">
    <location>
        <begin position="60"/>
        <end position="78"/>
    </location>
</feature>
<protein>
    <submittedName>
        <fullName evidence="3">DUF998 domain-containing protein</fullName>
    </submittedName>
</protein>
<name>A0A3M0GMC5_9ACTN</name>